<keyword evidence="13" id="KW-1185">Reference proteome</keyword>
<dbReference type="STRING" id="45351.A7SJD6"/>
<gene>
    <name evidence="12" type="ORF">NEMVEDRAFT_v1g41239</name>
</gene>
<dbReference type="InterPro" id="IPR018325">
    <property type="entry name" value="Rad4/PNGase_transGLS-fold"/>
</dbReference>
<dbReference type="Proteomes" id="UP000001593">
    <property type="component" value="Unassembled WGS sequence"/>
</dbReference>
<dbReference type="GO" id="GO:0006289">
    <property type="term" value="P:nucleotide-excision repair"/>
    <property type="evidence" value="ECO:0007669"/>
    <property type="project" value="InterPro"/>
</dbReference>
<organism evidence="12 13">
    <name type="scientific">Nematostella vectensis</name>
    <name type="common">Starlet sea anemone</name>
    <dbReference type="NCBI Taxonomy" id="45351"/>
    <lineage>
        <taxon>Eukaryota</taxon>
        <taxon>Metazoa</taxon>
        <taxon>Cnidaria</taxon>
        <taxon>Anthozoa</taxon>
        <taxon>Hexacorallia</taxon>
        <taxon>Actiniaria</taxon>
        <taxon>Edwardsiidae</taxon>
        <taxon>Nematostella</taxon>
    </lineage>
</organism>
<dbReference type="GO" id="GO:0005634">
    <property type="term" value="C:nucleus"/>
    <property type="evidence" value="ECO:0007669"/>
    <property type="project" value="UniProtKB-SubCell"/>
</dbReference>
<dbReference type="InterPro" id="IPR042488">
    <property type="entry name" value="Rad4_BHD3_sf"/>
</dbReference>
<dbReference type="OMA" id="WICIECI"/>
<dbReference type="InterPro" id="IPR004583">
    <property type="entry name" value="DNA_repair_Rad4"/>
</dbReference>
<dbReference type="EMBL" id="DS469677">
    <property type="protein sequence ID" value="EDO36142.1"/>
    <property type="molecule type" value="Genomic_DNA"/>
</dbReference>
<name>A7SJD6_NEMVE</name>
<evidence type="ECO:0000256" key="3">
    <source>
        <dbReference type="ARBA" id="ARBA00022553"/>
    </source>
</evidence>
<dbReference type="Gene3D" id="3.30.70.2460">
    <property type="entry name" value="Rad4, beta-hairpin domain BHD3"/>
    <property type="match status" value="1"/>
</dbReference>
<sequence>VKDVTCRYAPNWLTKTQRQRVDADWWEETLASYRPKNKKMEELENSLLQEKQQDKPLPQSIGEFKNHPLYVLRRHLLKFEAIYPESAATQGFIRGEAVYSRDCVHLLHTREKWMNEALVVKHLKYVYYAHMCFDIIQNKPVLDGKEPTIELFGRWQTEDYKPPPAVDGKVPRNEYGNVELFKPTMLPPGTRHIKIPGIVKMARKLGIDAAQAVIGFDFHSLTVVYVYIALTVVCFYIALTVVCVYIALMVVCSYIALPKREKRVLGYWKLLVRSLLIRERLKRKY</sequence>
<dbReference type="InterPro" id="IPR038765">
    <property type="entry name" value="Papain-like_cys_pep_sf"/>
</dbReference>
<dbReference type="GO" id="GO:0003684">
    <property type="term" value="F:damaged DNA binding"/>
    <property type="evidence" value="ECO:0007669"/>
    <property type="project" value="InterPro"/>
</dbReference>
<dbReference type="SMART" id="SM01030">
    <property type="entry name" value="BHD_1"/>
    <property type="match status" value="1"/>
</dbReference>
<comment type="similarity">
    <text evidence="2">Belongs to the XPC family.</text>
</comment>
<proteinExistence type="inferred from homology"/>
<keyword evidence="3" id="KW-0597">Phosphoprotein</keyword>
<feature type="domain" description="Rad4 beta-hairpin" evidence="10">
    <location>
        <begin position="107"/>
        <end position="163"/>
    </location>
</feature>
<dbReference type="FunFam" id="3.30.70.2460:FF:000001">
    <property type="entry name" value="DNA repair protein Rad4 family"/>
    <property type="match status" value="1"/>
</dbReference>
<comment type="subcellular location">
    <subcellularLocation>
        <location evidence="1">Nucleus</location>
    </subcellularLocation>
</comment>
<evidence type="ECO:0000256" key="5">
    <source>
        <dbReference type="ARBA" id="ARBA00023125"/>
    </source>
</evidence>
<evidence type="ECO:0000256" key="4">
    <source>
        <dbReference type="ARBA" id="ARBA00022763"/>
    </source>
</evidence>
<feature type="non-terminal residue" evidence="12">
    <location>
        <position position="1"/>
    </location>
</feature>
<dbReference type="Pfam" id="PF10405">
    <property type="entry name" value="BHD_3"/>
    <property type="match status" value="1"/>
</dbReference>
<dbReference type="SUPFAM" id="SSF54001">
    <property type="entry name" value="Cysteine proteinases"/>
    <property type="match status" value="1"/>
</dbReference>
<feature type="domain" description="Rad4 beta-hairpin" evidence="11">
    <location>
        <begin position="170"/>
        <end position="245"/>
    </location>
</feature>
<keyword evidence="7" id="KW-0539">Nucleus</keyword>
<dbReference type="SMART" id="SM01032">
    <property type="entry name" value="BHD_3"/>
    <property type="match status" value="1"/>
</dbReference>
<keyword evidence="8" id="KW-0812">Transmembrane</keyword>
<dbReference type="PANTHER" id="PTHR12135">
    <property type="entry name" value="DNA REPAIR PROTEIN XP-C / RAD4"/>
    <property type="match status" value="1"/>
</dbReference>
<dbReference type="Gene3D" id="3.90.260.10">
    <property type="entry name" value="Transglutaminase-like"/>
    <property type="match status" value="1"/>
</dbReference>
<dbReference type="InParanoid" id="A7SJD6"/>
<keyword evidence="6" id="KW-0234">DNA repair</keyword>
<dbReference type="InterPro" id="IPR018328">
    <property type="entry name" value="Rad4_beta-hairpin_dom3"/>
</dbReference>
<evidence type="ECO:0000256" key="7">
    <source>
        <dbReference type="ARBA" id="ARBA00023242"/>
    </source>
</evidence>
<dbReference type="SMART" id="SM01031">
    <property type="entry name" value="BHD_2"/>
    <property type="match status" value="1"/>
</dbReference>
<evidence type="ECO:0000256" key="8">
    <source>
        <dbReference type="SAM" id="Phobius"/>
    </source>
</evidence>
<dbReference type="Pfam" id="PF10403">
    <property type="entry name" value="BHD_1"/>
    <property type="match status" value="1"/>
</dbReference>
<dbReference type="PhylomeDB" id="A7SJD6"/>
<evidence type="ECO:0000259" key="11">
    <source>
        <dbReference type="SMART" id="SM01032"/>
    </source>
</evidence>
<feature type="non-terminal residue" evidence="12">
    <location>
        <position position="285"/>
    </location>
</feature>
<keyword evidence="5" id="KW-0238">DNA-binding</keyword>
<dbReference type="FunFam" id="2.20.20.110:FF:000001">
    <property type="entry name" value="DNA repair protein complementing XP-C cells"/>
    <property type="match status" value="1"/>
</dbReference>
<evidence type="ECO:0000256" key="6">
    <source>
        <dbReference type="ARBA" id="ARBA00023204"/>
    </source>
</evidence>
<dbReference type="Pfam" id="PF03835">
    <property type="entry name" value="Rad4"/>
    <property type="match status" value="1"/>
</dbReference>
<feature type="domain" description="Rad4 beta-hairpin" evidence="9">
    <location>
        <begin position="53"/>
        <end position="105"/>
    </location>
</feature>
<evidence type="ECO:0000259" key="9">
    <source>
        <dbReference type="SMART" id="SM01030"/>
    </source>
</evidence>
<dbReference type="PANTHER" id="PTHR12135:SF0">
    <property type="entry name" value="DNA REPAIR PROTEIN COMPLEMENTING XP-C CELLS"/>
    <property type="match status" value="1"/>
</dbReference>
<keyword evidence="8" id="KW-1133">Transmembrane helix</keyword>
<keyword evidence="8" id="KW-0472">Membrane</keyword>
<dbReference type="AlphaFoldDB" id="A7SJD6"/>
<evidence type="ECO:0000313" key="12">
    <source>
        <dbReference type="EMBL" id="EDO36142.1"/>
    </source>
</evidence>
<evidence type="ECO:0000313" key="13">
    <source>
        <dbReference type="Proteomes" id="UP000001593"/>
    </source>
</evidence>
<dbReference type="HOGENOM" id="CLU_026889_0_0_1"/>
<evidence type="ECO:0000256" key="2">
    <source>
        <dbReference type="ARBA" id="ARBA00009525"/>
    </source>
</evidence>
<accession>A7SJD6</accession>
<feature type="transmembrane region" description="Helical" evidence="8">
    <location>
        <begin position="224"/>
        <end position="257"/>
    </location>
</feature>
<evidence type="ECO:0000259" key="10">
    <source>
        <dbReference type="SMART" id="SM01031"/>
    </source>
</evidence>
<dbReference type="InterPro" id="IPR018326">
    <property type="entry name" value="Rad4_beta-hairpin_dom1"/>
</dbReference>
<dbReference type="InterPro" id="IPR036985">
    <property type="entry name" value="Transglutaminase-like_sf"/>
</dbReference>
<keyword evidence="4" id="KW-0227">DNA damage</keyword>
<evidence type="ECO:0000256" key="1">
    <source>
        <dbReference type="ARBA" id="ARBA00004123"/>
    </source>
</evidence>
<dbReference type="Gene3D" id="2.20.20.110">
    <property type="entry name" value="Rad4, beta-hairpin domain BHD1"/>
    <property type="match status" value="1"/>
</dbReference>
<dbReference type="InterPro" id="IPR018327">
    <property type="entry name" value="BHD_2"/>
</dbReference>
<reference evidence="12 13" key="1">
    <citation type="journal article" date="2007" name="Science">
        <title>Sea anemone genome reveals ancestral eumetazoan gene repertoire and genomic organization.</title>
        <authorList>
            <person name="Putnam N.H."/>
            <person name="Srivastava M."/>
            <person name="Hellsten U."/>
            <person name="Dirks B."/>
            <person name="Chapman J."/>
            <person name="Salamov A."/>
            <person name="Terry A."/>
            <person name="Shapiro H."/>
            <person name="Lindquist E."/>
            <person name="Kapitonov V.V."/>
            <person name="Jurka J."/>
            <person name="Genikhovich G."/>
            <person name="Grigoriev I.V."/>
            <person name="Lucas S.M."/>
            <person name="Steele R.E."/>
            <person name="Finnerty J.R."/>
            <person name="Technau U."/>
            <person name="Martindale M.Q."/>
            <person name="Rokhsar D.S."/>
        </authorList>
    </citation>
    <scope>NUCLEOTIDE SEQUENCE [LARGE SCALE GENOMIC DNA]</scope>
    <source>
        <strain evidence="13">CH2 X CH6</strain>
    </source>
</reference>
<protein>
    <submittedName>
        <fullName evidence="12">Uncharacterized protein</fullName>
    </submittedName>
</protein>
<dbReference type="eggNOG" id="KOG2179">
    <property type="taxonomic scope" value="Eukaryota"/>
</dbReference>